<comment type="cofactor">
    <cofactor evidence="7">
        <name>Mg(2+)</name>
        <dbReference type="ChEBI" id="CHEBI:18420"/>
    </cofactor>
</comment>
<evidence type="ECO:0000256" key="1">
    <source>
        <dbReference type="ARBA" id="ARBA00005898"/>
    </source>
</evidence>
<name>A0ABV5V2E1_9MICO</name>
<comment type="PTM">
    <text evidence="7">Carboxylation is probably crucial for Mg(2+) binding and, consequently, for the gamma-phosphate positioning of ATP.</text>
</comment>
<dbReference type="InterPro" id="IPR005761">
    <property type="entry name" value="UDP-N-AcMur-Glu-dNH2Pim_ligase"/>
</dbReference>
<comment type="caution">
    <text evidence="7">Lacks conserved residue(s) required for the propagation of feature annotation.</text>
</comment>
<dbReference type="InterPro" id="IPR000713">
    <property type="entry name" value="Mur_ligase_N"/>
</dbReference>
<evidence type="ECO:0000256" key="7">
    <source>
        <dbReference type="HAMAP-Rule" id="MF_00208"/>
    </source>
</evidence>
<feature type="domain" description="Mur ligase N-terminal catalytic" evidence="9">
    <location>
        <begin position="25"/>
        <end position="96"/>
    </location>
</feature>
<feature type="binding site" evidence="7">
    <location>
        <position position="186"/>
    </location>
    <ligand>
        <name>UDP-N-acetyl-alpha-D-muramoyl-L-alanyl-D-glutamate</name>
        <dbReference type="ChEBI" id="CHEBI:83900"/>
    </ligand>
</feature>
<evidence type="ECO:0000256" key="3">
    <source>
        <dbReference type="ARBA" id="ARBA00022960"/>
    </source>
</evidence>
<keyword evidence="4 7" id="KW-0573">Peptidoglycan synthesis</keyword>
<keyword evidence="7" id="KW-0547">Nucleotide-binding</keyword>
<dbReference type="Pfam" id="PF08245">
    <property type="entry name" value="Mur_ligase_M"/>
    <property type="match status" value="1"/>
</dbReference>
<feature type="binding site" evidence="7">
    <location>
        <position position="194"/>
    </location>
    <ligand>
        <name>UDP-N-acetyl-alpha-D-muramoyl-L-alanyl-D-glutamate</name>
        <dbReference type="ChEBI" id="CHEBI:83900"/>
    </ligand>
</feature>
<feature type="domain" description="Mur ligase central" evidence="11">
    <location>
        <begin position="112"/>
        <end position="315"/>
    </location>
</feature>
<evidence type="ECO:0000256" key="5">
    <source>
        <dbReference type="ARBA" id="ARBA00023306"/>
    </source>
</evidence>
<evidence type="ECO:0000256" key="8">
    <source>
        <dbReference type="RuleBase" id="RU004135"/>
    </source>
</evidence>
<accession>A0ABV5V2E1</accession>
<evidence type="ECO:0000256" key="6">
    <source>
        <dbReference type="ARBA" id="ARBA00023316"/>
    </source>
</evidence>
<keyword evidence="3 7" id="KW-0133">Cell shape</keyword>
<evidence type="ECO:0000256" key="2">
    <source>
        <dbReference type="ARBA" id="ARBA00022618"/>
    </source>
</evidence>
<keyword evidence="2 7" id="KW-0132">Cell division</keyword>
<dbReference type="Gene3D" id="3.40.1390.10">
    <property type="entry name" value="MurE/MurF, N-terminal domain"/>
    <property type="match status" value="1"/>
</dbReference>
<organism evidence="12 13">
    <name type="scientific">Ornithinimicrobium kibberense</name>
    <dbReference type="NCBI Taxonomy" id="282060"/>
    <lineage>
        <taxon>Bacteria</taxon>
        <taxon>Bacillati</taxon>
        <taxon>Actinomycetota</taxon>
        <taxon>Actinomycetes</taxon>
        <taxon>Micrococcales</taxon>
        <taxon>Ornithinimicrobiaceae</taxon>
        <taxon>Ornithinimicrobium</taxon>
    </lineage>
</organism>
<dbReference type="SUPFAM" id="SSF63418">
    <property type="entry name" value="MurE/MurF N-terminal domain"/>
    <property type="match status" value="1"/>
</dbReference>
<comment type="similarity">
    <text evidence="1 7">Belongs to the MurCDEF family. MurE subfamily.</text>
</comment>
<dbReference type="PANTHER" id="PTHR23135">
    <property type="entry name" value="MUR LIGASE FAMILY MEMBER"/>
    <property type="match status" value="1"/>
</dbReference>
<proteinExistence type="inferred from homology"/>
<feature type="binding site" evidence="7">
    <location>
        <begin position="159"/>
        <end position="160"/>
    </location>
    <ligand>
        <name>UDP-N-acetyl-alpha-D-muramoyl-L-alanyl-D-glutamate</name>
        <dbReference type="ChEBI" id="CHEBI:83900"/>
    </ligand>
</feature>
<keyword evidence="7" id="KW-0460">Magnesium</keyword>
<dbReference type="Pfam" id="PF01225">
    <property type="entry name" value="Mur_ligase"/>
    <property type="match status" value="1"/>
</dbReference>
<evidence type="ECO:0000313" key="13">
    <source>
        <dbReference type="Proteomes" id="UP001589613"/>
    </source>
</evidence>
<gene>
    <name evidence="7" type="primary">murE</name>
    <name evidence="12" type="ORF">ACFFN0_07860</name>
</gene>
<comment type="caution">
    <text evidence="12">The sequence shown here is derived from an EMBL/GenBank/DDBJ whole genome shotgun (WGS) entry which is preliminary data.</text>
</comment>
<keyword evidence="7" id="KW-0067">ATP-binding</keyword>
<dbReference type="NCBIfam" id="TIGR01085">
    <property type="entry name" value="murE"/>
    <property type="match status" value="1"/>
</dbReference>
<dbReference type="GO" id="GO:0008765">
    <property type="term" value="F:UDP-N-acetylmuramoylalanyl-D-glutamate-2,6-diaminopimelate ligase activity"/>
    <property type="evidence" value="ECO:0007669"/>
    <property type="project" value="UniProtKB-EC"/>
</dbReference>
<sequence>MKLADLVVALDAQLADTPDHPRGIEVTGVSHQAAWIRPGDLFVAIRGARFDGHGFMDEAIERGAVAVAGEGLPEGLRCNLPYLAVSDARAALADAATEVMGRPSDHLTVVGVTGTDGKTTTSCLALHLLRATGSRTGLLSTIGYELPDGVLRQPPSHFTTPEAPQVQHILREMVRHGATAAVVESSSHALALDRVRGVSYDVAVWTNLTGEHLDFHGSMEQYFADKAKLVRRAAHSVLNVDDGPWFERLVPLATEGGRTCTTYSAEGNEADWRATDVEEGPAEITFTVHGPEGQMPARLPMIGRFNVANALAAMAGVAATGVPQRAAVEALSGFGGVAGRMEMVERQDGDPRVIVDFAHTPPSLDKALETVRVTTEGQLWVVIGSAGGPRDPSKRAPLGEVATLRADRVVLTEEDHRDTPLEDILAEMERGAREAGRDNYVSIGDRREAIRYAVREAAPQDTVLLAGKGPEETLERDTGTIPWEEIEEAREALRLRRGD</sequence>
<evidence type="ECO:0000259" key="11">
    <source>
        <dbReference type="Pfam" id="PF08245"/>
    </source>
</evidence>
<keyword evidence="13" id="KW-1185">Reference proteome</keyword>
<dbReference type="PANTHER" id="PTHR23135:SF4">
    <property type="entry name" value="UDP-N-ACETYLMURAMOYL-L-ALANYL-D-GLUTAMATE--2,6-DIAMINOPIMELATE LIGASE MURE HOMOLOG, CHLOROPLASTIC"/>
    <property type="match status" value="1"/>
</dbReference>
<dbReference type="HAMAP" id="MF_00208">
    <property type="entry name" value="MurE"/>
    <property type="match status" value="1"/>
</dbReference>
<dbReference type="RefSeq" id="WP_141337112.1">
    <property type="nucleotide sequence ID" value="NZ_JBHMAX010000015.1"/>
</dbReference>
<dbReference type="InterPro" id="IPR035911">
    <property type="entry name" value="MurE/MurF_N"/>
</dbReference>
<evidence type="ECO:0000259" key="10">
    <source>
        <dbReference type="Pfam" id="PF02875"/>
    </source>
</evidence>
<keyword evidence="7" id="KW-0963">Cytoplasm</keyword>
<keyword evidence="6 7" id="KW-0961">Cell wall biogenesis/degradation</keyword>
<feature type="binding site" evidence="7">
    <location>
        <begin position="114"/>
        <end position="120"/>
    </location>
    <ligand>
        <name>ATP</name>
        <dbReference type="ChEBI" id="CHEBI:30616"/>
    </ligand>
</feature>
<dbReference type="Gene3D" id="3.90.190.20">
    <property type="entry name" value="Mur ligase, C-terminal domain"/>
    <property type="match status" value="1"/>
</dbReference>
<reference evidence="12 13" key="1">
    <citation type="submission" date="2024-09" db="EMBL/GenBank/DDBJ databases">
        <authorList>
            <person name="Sun Q."/>
            <person name="Mori K."/>
        </authorList>
    </citation>
    <scope>NUCLEOTIDE SEQUENCE [LARGE SCALE GENOMIC DNA]</scope>
    <source>
        <strain evidence="12 13">JCM 12763</strain>
    </source>
</reference>
<dbReference type="Pfam" id="PF02875">
    <property type="entry name" value="Mur_ligase_C"/>
    <property type="match status" value="1"/>
</dbReference>
<feature type="modified residue" description="N6-carboxylysine" evidence="7">
    <location>
        <position position="226"/>
    </location>
</feature>
<keyword evidence="7 12" id="KW-0436">Ligase</keyword>
<dbReference type="InterPro" id="IPR013221">
    <property type="entry name" value="Mur_ligase_cen"/>
</dbReference>
<evidence type="ECO:0000256" key="4">
    <source>
        <dbReference type="ARBA" id="ARBA00022984"/>
    </source>
</evidence>
<dbReference type="Proteomes" id="UP001589613">
    <property type="component" value="Unassembled WGS sequence"/>
</dbReference>
<dbReference type="EMBL" id="JBHMAX010000015">
    <property type="protein sequence ID" value="MFB9731956.1"/>
    <property type="molecule type" value="Genomic_DNA"/>
</dbReference>
<dbReference type="InterPro" id="IPR004101">
    <property type="entry name" value="Mur_ligase_C"/>
</dbReference>
<feature type="domain" description="Mur ligase C-terminal" evidence="10">
    <location>
        <begin position="339"/>
        <end position="469"/>
    </location>
</feature>
<dbReference type="EC" id="6.3.2.-" evidence="7"/>
<comment type="subcellular location">
    <subcellularLocation>
        <location evidence="7 8">Cytoplasm</location>
    </subcellularLocation>
</comment>
<keyword evidence="5 7" id="KW-0131">Cell cycle</keyword>
<protein>
    <recommendedName>
        <fullName evidence="7">UDP-N-acetylmuramyl-tripeptide synthetase</fullName>
        <ecNumber evidence="7">6.3.2.-</ecNumber>
    </recommendedName>
    <alternativeName>
        <fullName evidence="7">UDP-MurNAc-tripeptide synthetase</fullName>
    </alternativeName>
</protein>
<dbReference type="Gene3D" id="3.40.1190.10">
    <property type="entry name" value="Mur-like, catalytic domain"/>
    <property type="match status" value="1"/>
</dbReference>
<dbReference type="InterPro" id="IPR036615">
    <property type="entry name" value="Mur_ligase_C_dom_sf"/>
</dbReference>
<dbReference type="SUPFAM" id="SSF53244">
    <property type="entry name" value="MurD-like peptide ligases, peptide-binding domain"/>
    <property type="match status" value="1"/>
</dbReference>
<comment type="function">
    <text evidence="7">Catalyzes the addition of an amino acid to the nucleotide precursor UDP-N-acetylmuramoyl-L-alanyl-D-glutamate (UMAG) in the biosynthesis of bacterial cell-wall peptidoglycan.</text>
</comment>
<dbReference type="SUPFAM" id="SSF53623">
    <property type="entry name" value="MurD-like peptide ligases, catalytic domain"/>
    <property type="match status" value="1"/>
</dbReference>
<evidence type="ECO:0000313" key="12">
    <source>
        <dbReference type="EMBL" id="MFB9731956.1"/>
    </source>
</evidence>
<evidence type="ECO:0000259" key="9">
    <source>
        <dbReference type="Pfam" id="PF01225"/>
    </source>
</evidence>
<dbReference type="NCBIfam" id="NF001126">
    <property type="entry name" value="PRK00139.1-4"/>
    <property type="match status" value="1"/>
</dbReference>
<comment type="pathway">
    <text evidence="7 8">Cell wall biogenesis; peptidoglycan biosynthesis.</text>
</comment>
<dbReference type="InterPro" id="IPR036565">
    <property type="entry name" value="Mur-like_cat_sf"/>
</dbReference>